<evidence type="ECO:0000256" key="1">
    <source>
        <dbReference type="ARBA" id="ARBA00022617"/>
    </source>
</evidence>
<evidence type="ECO:0000256" key="5">
    <source>
        <dbReference type="SAM" id="SignalP"/>
    </source>
</evidence>
<dbReference type="Pfam" id="PF13442">
    <property type="entry name" value="Cytochrome_CBB3"/>
    <property type="match status" value="1"/>
</dbReference>
<dbReference type="eggNOG" id="COG2133">
    <property type="taxonomic scope" value="Bacteria"/>
</dbReference>
<dbReference type="Pfam" id="PF07995">
    <property type="entry name" value="GSDH"/>
    <property type="match status" value="1"/>
</dbReference>
<dbReference type="AlphaFoldDB" id="W7QZ79"/>
<keyword evidence="3 4" id="KW-0408">Iron</keyword>
<dbReference type="EMBL" id="ARZY01000010">
    <property type="protein sequence ID" value="EWH10665.1"/>
    <property type="molecule type" value="Genomic_DNA"/>
</dbReference>
<dbReference type="Proteomes" id="UP000019276">
    <property type="component" value="Unassembled WGS sequence"/>
</dbReference>
<keyword evidence="2 4" id="KW-0479">Metal-binding</keyword>
<dbReference type="InterPro" id="IPR009056">
    <property type="entry name" value="Cyt_c-like_dom"/>
</dbReference>
<dbReference type="InterPro" id="IPR011042">
    <property type="entry name" value="6-blade_b-propeller_TolB-like"/>
</dbReference>
<dbReference type="InterPro" id="IPR011041">
    <property type="entry name" value="Quinoprot_gluc/sorb_DH_b-prop"/>
</dbReference>
<comment type="caution">
    <text evidence="7">The sequence shown here is derived from an EMBL/GenBank/DDBJ whole genome shotgun (WGS) entry which is preliminary data.</text>
</comment>
<dbReference type="PANTHER" id="PTHR19328:SF75">
    <property type="entry name" value="ALDOSE SUGAR DEHYDROGENASE YLII"/>
    <property type="match status" value="1"/>
</dbReference>
<accession>W7QZ79</accession>
<dbReference type="Gene3D" id="1.10.760.10">
    <property type="entry name" value="Cytochrome c-like domain"/>
    <property type="match status" value="1"/>
</dbReference>
<dbReference type="Gene3D" id="2.120.10.30">
    <property type="entry name" value="TolB, C-terminal domain"/>
    <property type="match status" value="1"/>
</dbReference>
<dbReference type="RefSeq" id="WP_051479716.1">
    <property type="nucleotide sequence ID" value="NZ_ARZY01000010.1"/>
</dbReference>
<dbReference type="GO" id="GO:0020037">
    <property type="term" value="F:heme binding"/>
    <property type="evidence" value="ECO:0007669"/>
    <property type="project" value="InterPro"/>
</dbReference>
<dbReference type="PANTHER" id="PTHR19328">
    <property type="entry name" value="HEDGEHOG-INTERACTING PROTEIN"/>
    <property type="match status" value="1"/>
</dbReference>
<dbReference type="STRING" id="1328313.DS2_07528"/>
<keyword evidence="5" id="KW-0732">Signal</keyword>
<evidence type="ECO:0000313" key="8">
    <source>
        <dbReference type="Proteomes" id="UP000019276"/>
    </source>
</evidence>
<dbReference type="SUPFAM" id="SSF50952">
    <property type="entry name" value="Soluble quinoprotein glucose dehydrogenase"/>
    <property type="match status" value="1"/>
</dbReference>
<gene>
    <name evidence="7" type="ORF">DS2_07528</name>
</gene>
<dbReference type="InterPro" id="IPR036909">
    <property type="entry name" value="Cyt_c-like_dom_sf"/>
</dbReference>
<dbReference type="OrthoDB" id="9770043at2"/>
<dbReference type="GO" id="GO:0046872">
    <property type="term" value="F:metal ion binding"/>
    <property type="evidence" value="ECO:0007669"/>
    <property type="project" value="UniProtKB-KW"/>
</dbReference>
<dbReference type="eggNOG" id="COG2010">
    <property type="taxonomic scope" value="Bacteria"/>
</dbReference>
<dbReference type="PATRIC" id="fig|1328313.3.peg.1539"/>
<organism evidence="7 8">
    <name type="scientific">Catenovulum agarivorans DS-2</name>
    <dbReference type="NCBI Taxonomy" id="1328313"/>
    <lineage>
        <taxon>Bacteria</taxon>
        <taxon>Pseudomonadati</taxon>
        <taxon>Pseudomonadota</taxon>
        <taxon>Gammaproteobacteria</taxon>
        <taxon>Alteromonadales</taxon>
        <taxon>Alteromonadaceae</taxon>
        <taxon>Catenovulum</taxon>
    </lineage>
</organism>
<proteinExistence type="predicted"/>
<evidence type="ECO:0000259" key="6">
    <source>
        <dbReference type="PROSITE" id="PS51007"/>
    </source>
</evidence>
<dbReference type="SUPFAM" id="SSF46626">
    <property type="entry name" value="Cytochrome c"/>
    <property type="match status" value="1"/>
</dbReference>
<feature type="chain" id="PRO_5004898751" evidence="5">
    <location>
        <begin position="20"/>
        <end position="467"/>
    </location>
</feature>
<sequence length="467" mass="51977">MKITTLILLYLSCISTVFSAPPSGSAIYQQYCAGCHGAQLQGGLGVNLVDGEWRHGSSQQAIIKTIQNGVLDKGMPAFATGLTAEQINLVAQFIIAQNNKSNTANTPALHKSFSSEDYKFDLQLLSVFDSLTWAITFMNANEYLATERDTGNLYYANIDGSYRLIKGTPKVWNNDQGGLLDVALDVNFAQNNIIYLAYAKENINTAWDKPKGMTAIMKARIDGDKLVEQQDIFSVDDQYALPSGRHFGSRIVVDNNYLYFSIGERGVRPDAQDLSKPNGKIHRIHLDGSIPPDNPFVSQAGAYKSIWTYGNRNPQGLAKHPTTGELWSTEHGPKGGDEINLINKGLNYGWPVITYGVNYDGTSMTDKTHMPGMQQPIRYYVPSIATGGIDFYQGSKWSKWQHNMLVTGMGAQELRRVKIVNKQVVEEELLIKDFGRVRDVAVSPSGDIYIMITRNHKGHMYKFIQRN</sequence>
<name>W7QZ79_9ALTE</name>
<evidence type="ECO:0000313" key="7">
    <source>
        <dbReference type="EMBL" id="EWH10665.1"/>
    </source>
</evidence>
<dbReference type="GO" id="GO:0009055">
    <property type="term" value="F:electron transfer activity"/>
    <property type="evidence" value="ECO:0007669"/>
    <property type="project" value="InterPro"/>
</dbReference>
<feature type="signal peptide" evidence="5">
    <location>
        <begin position="1"/>
        <end position="19"/>
    </location>
</feature>
<dbReference type="PROSITE" id="PS51007">
    <property type="entry name" value="CYTC"/>
    <property type="match status" value="1"/>
</dbReference>
<dbReference type="InterPro" id="IPR012938">
    <property type="entry name" value="Glc/Sorbosone_DH"/>
</dbReference>
<keyword evidence="8" id="KW-1185">Reference proteome</keyword>
<keyword evidence="1 4" id="KW-0349">Heme</keyword>
<reference evidence="7 8" key="1">
    <citation type="journal article" date="2014" name="Genome Announc.">
        <title>Draft Genome Sequence of the Agar-Degrading Bacterium Catenovulum sp. Strain DS-2, Isolated from Intestines of Haliotis diversicolor.</title>
        <authorList>
            <person name="Shan D."/>
            <person name="Li X."/>
            <person name="Gu Z."/>
            <person name="Wei G."/>
            <person name="Gao Z."/>
            <person name="Shao Z."/>
        </authorList>
    </citation>
    <scope>NUCLEOTIDE SEQUENCE [LARGE SCALE GENOMIC DNA]</scope>
    <source>
        <strain evidence="7 8">DS-2</strain>
    </source>
</reference>
<feature type="domain" description="Cytochrome c" evidence="6">
    <location>
        <begin position="19"/>
        <end position="98"/>
    </location>
</feature>
<evidence type="ECO:0000256" key="4">
    <source>
        <dbReference type="PROSITE-ProRule" id="PRU00433"/>
    </source>
</evidence>
<protein>
    <submittedName>
        <fullName evidence="7">Secretion protein HlyD</fullName>
    </submittedName>
</protein>
<evidence type="ECO:0000256" key="3">
    <source>
        <dbReference type="ARBA" id="ARBA00023004"/>
    </source>
</evidence>
<evidence type="ECO:0000256" key="2">
    <source>
        <dbReference type="ARBA" id="ARBA00022723"/>
    </source>
</evidence>